<dbReference type="PROSITE" id="PS00135">
    <property type="entry name" value="TRYPSIN_SER"/>
    <property type="match status" value="1"/>
</dbReference>
<dbReference type="OrthoDB" id="6338524at2759"/>
<feature type="disulfide bond" evidence="21">
    <location>
        <begin position="1100"/>
        <end position="1110"/>
    </location>
</feature>
<dbReference type="InterPro" id="IPR036772">
    <property type="entry name" value="SRCR-like_dom_sf"/>
</dbReference>
<feature type="compositionally biased region" description="Low complexity" evidence="23">
    <location>
        <begin position="832"/>
        <end position="862"/>
    </location>
</feature>
<dbReference type="FunFam" id="2.40.10.10:FF:000120">
    <property type="entry name" value="Putative serine protease"/>
    <property type="match status" value="1"/>
</dbReference>
<organism evidence="31 32">
    <name type="scientific">Hyalella azteca</name>
    <name type="common">Amphipod</name>
    <dbReference type="NCBI Taxonomy" id="294128"/>
    <lineage>
        <taxon>Eukaryota</taxon>
        <taxon>Metazoa</taxon>
        <taxon>Ecdysozoa</taxon>
        <taxon>Arthropoda</taxon>
        <taxon>Crustacea</taxon>
        <taxon>Multicrustacea</taxon>
        <taxon>Malacostraca</taxon>
        <taxon>Eumalacostraca</taxon>
        <taxon>Peracarida</taxon>
        <taxon>Amphipoda</taxon>
        <taxon>Senticaudata</taxon>
        <taxon>Talitrida</taxon>
        <taxon>Talitroidea</taxon>
        <taxon>Hyalellidae</taxon>
        <taxon>Hyalella</taxon>
    </lineage>
</organism>
<dbReference type="SMART" id="SM00192">
    <property type="entry name" value="LDLa"/>
    <property type="match status" value="3"/>
</dbReference>
<evidence type="ECO:0000256" key="21">
    <source>
        <dbReference type="PROSITE-ProRule" id="PRU00196"/>
    </source>
</evidence>
<dbReference type="Pfam" id="PF01607">
    <property type="entry name" value="CBM_14"/>
    <property type="match status" value="1"/>
</dbReference>
<evidence type="ECO:0000256" key="5">
    <source>
        <dbReference type="ARBA" id="ARBA00022659"/>
    </source>
</evidence>
<keyword evidence="11" id="KW-0353">Hemolymph clotting</keyword>
<evidence type="ECO:0000256" key="11">
    <source>
        <dbReference type="ARBA" id="ARBA00022820"/>
    </source>
</evidence>
<evidence type="ECO:0000256" key="24">
    <source>
        <dbReference type="SAM" id="SignalP"/>
    </source>
</evidence>
<dbReference type="Pfam" id="PF00057">
    <property type="entry name" value="Ldl_recept_a"/>
    <property type="match status" value="2"/>
</dbReference>
<feature type="chain" id="PRO_5038113124" description="limulus clotting factor C" evidence="24">
    <location>
        <begin position="22"/>
        <end position="1484"/>
    </location>
</feature>
<evidence type="ECO:0000256" key="17">
    <source>
        <dbReference type="ARBA" id="ARBA00052079"/>
    </source>
</evidence>
<dbReference type="InterPro" id="IPR002172">
    <property type="entry name" value="LDrepeatLR_classA_rpt"/>
</dbReference>
<dbReference type="PROSITE" id="PS01209">
    <property type="entry name" value="LDLRA_1"/>
    <property type="match status" value="2"/>
</dbReference>
<dbReference type="InterPro" id="IPR016186">
    <property type="entry name" value="C-type_lectin-like/link_sf"/>
</dbReference>
<dbReference type="PROSITE" id="PS50940">
    <property type="entry name" value="CHIT_BIND_II"/>
    <property type="match status" value="1"/>
</dbReference>
<feature type="domain" description="Peptidase S1" evidence="27">
    <location>
        <begin position="1239"/>
        <end position="1484"/>
    </location>
</feature>
<comment type="catalytic activity">
    <reaction evidence="17">
        <text>Selective cleavage of 103-Arg-|-Ser-104 and 124-Ile-|-Ile-125 bonds in Limulus clotting factor B to form activated factor B. Cleavage of -Pro-Arg-|-Xaa- bonds in synthetic substrates.</text>
        <dbReference type="EC" id="3.4.21.84"/>
    </reaction>
</comment>
<dbReference type="PROSITE" id="PS50070">
    <property type="entry name" value="KRINGLE_2"/>
    <property type="match status" value="1"/>
</dbReference>
<dbReference type="SMART" id="SM00494">
    <property type="entry name" value="ChtBD2"/>
    <property type="match status" value="1"/>
</dbReference>
<dbReference type="Pfam" id="PF00530">
    <property type="entry name" value="SRCR"/>
    <property type="match status" value="4"/>
</dbReference>
<dbReference type="SUPFAM" id="SSF57625">
    <property type="entry name" value="Invertebrate chitin-binding proteins"/>
    <property type="match status" value="1"/>
</dbReference>
<dbReference type="RefSeq" id="XP_047737945.1">
    <property type="nucleotide sequence ID" value="XM_047881989.1"/>
</dbReference>
<dbReference type="OMA" id="GKRECFL"/>
<dbReference type="InterPro" id="IPR009003">
    <property type="entry name" value="Peptidase_S1_PA"/>
</dbReference>
<keyword evidence="5" id="KW-0768">Sushi</keyword>
<evidence type="ECO:0000256" key="7">
    <source>
        <dbReference type="ARBA" id="ARBA00022692"/>
    </source>
</evidence>
<dbReference type="PROSITE" id="PS50948">
    <property type="entry name" value="PAN"/>
    <property type="match status" value="1"/>
</dbReference>
<evidence type="ECO:0000259" key="29">
    <source>
        <dbReference type="PROSITE" id="PS50940"/>
    </source>
</evidence>
<dbReference type="InterPro" id="IPR002557">
    <property type="entry name" value="Chitin-bd_dom"/>
</dbReference>
<keyword evidence="4 19" id="KW-0420">Kringle</keyword>
<evidence type="ECO:0000259" key="25">
    <source>
        <dbReference type="PROSITE" id="PS50041"/>
    </source>
</evidence>
<evidence type="ECO:0000259" key="26">
    <source>
        <dbReference type="PROSITE" id="PS50070"/>
    </source>
</evidence>
<dbReference type="PANTHER" id="PTHR19331">
    <property type="entry name" value="SCAVENGER RECEPTOR DOMAIN-CONTAINING"/>
    <property type="match status" value="1"/>
</dbReference>
<dbReference type="InterPro" id="IPR016187">
    <property type="entry name" value="CTDL_fold"/>
</dbReference>
<dbReference type="SMART" id="SM00202">
    <property type="entry name" value="SR"/>
    <property type="match status" value="4"/>
</dbReference>
<evidence type="ECO:0000256" key="2">
    <source>
        <dbReference type="ARBA" id="ARBA00004613"/>
    </source>
</evidence>
<dbReference type="SUPFAM" id="SSF56436">
    <property type="entry name" value="C-type lectin-like"/>
    <property type="match status" value="1"/>
</dbReference>
<keyword evidence="3" id="KW-0964">Secreted</keyword>
<dbReference type="PROSITE" id="PS50240">
    <property type="entry name" value="TRYPSIN_DOM"/>
    <property type="match status" value="1"/>
</dbReference>
<keyword evidence="12 22" id="KW-0720">Serine protease</keyword>
<feature type="domain" description="SRCR" evidence="28">
    <location>
        <begin position="865"/>
        <end position="972"/>
    </location>
</feature>
<feature type="compositionally biased region" description="Basic and acidic residues" evidence="23">
    <location>
        <begin position="816"/>
        <end position="829"/>
    </location>
</feature>
<dbReference type="InterPro" id="IPR018114">
    <property type="entry name" value="TRYPSIN_HIS"/>
</dbReference>
<dbReference type="PRINTS" id="PR00018">
    <property type="entry name" value="KRINGLE"/>
</dbReference>
<dbReference type="InterPro" id="IPR023415">
    <property type="entry name" value="LDLR_class-A_CS"/>
</dbReference>
<dbReference type="CDD" id="cd00037">
    <property type="entry name" value="CLECT"/>
    <property type="match status" value="1"/>
</dbReference>
<dbReference type="FunFam" id="3.10.250.10:FF:000001">
    <property type="entry name" value="Lysyl oxidase 4 isoform X1"/>
    <property type="match status" value="1"/>
</dbReference>
<keyword evidence="31" id="KW-1185">Reference proteome</keyword>
<evidence type="ECO:0000256" key="3">
    <source>
        <dbReference type="ARBA" id="ARBA00022525"/>
    </source>
</evidence>
<dbReference type="GO" id="GO:0006508">
    <property type="term" value="P:proteolysis"/>
    <property type="evidence" value="ECO:0007669"/>
    <property type="project" value="UniProtKB-KW"/>
</dbReference>
<dbReference type="InterPro" id="IPR033116">
    <property type="entry name" value="TRYPSIN_SER"/>
</dbReference>
<dbReference type="EC" id="3.4.21.84" evidence="18"/>
<accession>A0A979FP33</accession>
<dbReference type="Gene3D" id="2.40.10.10">
    <property type="entry name" value="Trypsin-like serine proteases"/>
    <property type="match status" value="1"/>
</dbReference>
<dbReference type="Gene3D" id="3.10.250.10">
    <property type="entry name" value="SRCR-like domain"/>
    <property type="match status" value="4"/>
</dbReference>
<dbReference type="PROSITE" id="PS50287">
    <property type="entry name" value="SRCR_2"/>
    <property type="match status" value="4"/>
</dbReference>
<dbReference type="InterPro" id="IPR001254">
    <property type="entry name" value="Trypsin_dom"/>
</dbReference>
<evidence type="ECO:0000256" key="19">
    <source>
        <dbReference type="PROSITE-ProRule" id="PRU00121"/>
    </source>
</evidence>
<dbReference type="InterPro" id="IPR001190">
    <property type="entry name" value="SRCR"/>
</dbReference>
<dbReference type="PRINTS" id="PR00258">
    <property type="entry name" value="SPERACTRCPTR"/>
</dbReference>
<dbReference type="InterPro" id="IPR000001">
    <property type="entry name" value="Kringle"/>
</dbReference>
<evidence type="ECO:0000259" key="30">
    <source>
        <dbReference type="PROSITE" id="PS50948"/>
    </source>
</evidence>
<feature type="domain" description="SRCR" evidence="28">
    <location>
        <begin position="1136"/>
        <end position="1178"/>
    </location>
</feature>
<feature type="compositionally biased region" description="Polar residues" evidence="23">
    <location>
        <begin position="603"/>
        <end position="614"/>
    </location>
</feature>
<evidence type="ECO:0000256" key="1">
    <source>
        <dbReference type="ARBA" id="ARBA00004167"/>
    </source>
</evidence>
<feature type="disulfide bond" evidence="20">
    <location>
        <begin position="802"/>
        <end position="820"/>
    </location>
</feature>
<dbReference type="PROSITE" id="PS00420">
    <property type="entry name" value="SRCR_1"/>
    <property type="match status" value="2"/>
</dbReference>
<dbReference type="GeneID" id="108674134"/>
<evidence type="ECO:0000256" key="23">
    <source>
        <dbReference type="SAM" id="MobiDB-lite"/>
    </source>
</evidence>
<feature type="domain" description="SRCR" evidence="28">
    <location>
        <begin position="248"/>
        <end position="345"/>
    </location>
</feature>
<keyword evidence="10 22" id="KW-0378">Hydrolase</keyword>
<feature type="domain" description="SRCR" evidence="28">
    <location>
        <begin position="1024"/>
        <end position="1131"/>
    </location>
</feature>
<dbReference type="InterPro" id="IPR038178">
    <property type="entry name" value="Kringle_sf"/>
</dbReference>
<dbReference type="Pfam" id="PF00051">
    <property type="entry name" value="Kringle"/>
    <property type="match status" value="1"/>
</dbReference>
<dbReference type="PROSITE" id="PS50041">
    <property type="entry name" value="C_TYPE_LECTIN_2"/>
    <property type="match status" value="1"/>
</dbReference>
<evidence type="ECO:0000256" key="14">
    <source>
        <dbReference type="ARBA" id="ARBA00023136"/>
    </source>
</evidence>
<evidence type="ECO:0000256" key="10">
    <source>
        <dbReference type="ARBA" id="ARBA00022801"/>
    </source>
</evidence>
<feature type="domain" description="Kringle" evidence="26">
    <location>
        <begin position="509"/>
        <end position="592"/>
    </location>
</feature>
<evidence type="ECO:0000256" key="9">
    <source>
        <dbReference type="ARBA" id="ARBA00022737"/>
    </source>
</evidence>
<dbReference type="PROSITE" id="PS00021">
    <property type="entry name" value="KRINGLE_1"/>
    <property type="match status" value="1"/>
</dbReference>
<dbReference type="SMART" id="SM00034">
    <property type="entry name" value="CLECT"/>
    <property type="match status" value="1"/>
</dbReference>
<evidence type="ECO:0000256" key="6">
    <source>
        <dbReference type="ARBA" id="ARBA00022670"/>
    </source>
</evidence>
<dbReference type="SMART" id="SM00020">
    <property type="entry name" value="Tryp_SPc"/>
    <property type="match status" value="1"/>
</dbReference>
<dbReference type="GO" id="GO:0016020">
    <property type="term" value="C:membrane"/>
    <property type="evidence" value="ECO:0007669"/>
    <property type="project" value="UniProtKB-SubCell"/>
</dbReference>
<dbReference type="GO" id="GO:0004252">
    <property type="term" value="F:serine-type endopeptidase activity"/>
    <property type="evidence" value="ECO:0007669"/>
    <property type="project" value="InterPro"/>
</dbReference>
<dbReference type="Gene3D" id="2.170.140.10">
    <property type="entry name" value="Chitin binding domain"/>
    <property type="match status" value="1"/>
</dbReference>
<dbReference type="Gene3D" id="3.10.100.10">
    <property type="entry name" value="Mannose-Binding Protein A, subunit A"/>
    <property type="match status" value="1"/>
</dbReference>
<dbReference type="InterPro" id="IPR036508">
    <property type="entry name" value="Chitin-bd_dom_sf"/>
</dbReference>
<dbReference type="GO" id="GO:0008061">
    <property type="term" value="F:chitin binding"/>
    <property type="evidence" value="ECO:0007669"/>
    <property type="project" value="InterPro"/>
</dbReference>
<dbReference type="PROSITE" id="PS50068">
    <property type="entry name" value="LDLRA_2"/>
    <property type="match status" value="3"/>
</dbReference>
<feature type="disulfide bond" evidence="21">
    <location>
        <begin position="941"/>
        <end position="951"/>
    </location>
</feature>
<evidence type="ECO:0000313" key="31">
    <source>
        <dbReference type="Proteomes" id="UP000694843"/>
    </source>
</evidence>
<dbReference type="Gene3D" id="2.40.20.10">
    <property type="entry name" value="Plasminogen Kringle 4"/>
    <property type="match status" value="1"/>
</dbReference>
<keyword evidence="9" id="KW-0677">Repeat</keyword>
<dbReference type="Proteomes" id="UP000694843">
    <property type="component" value="Unplaced"/>
</dbReference>
<dbReference type="Pfam" id="PF00059">
    <property type="entry name" value="Lectin_C"/>
    <property type="match status" value="1"/>
</dbReference>
<dbReference type="CDD" id="cd00112">
    <property type="entry name" value="LDLa"/>
    <property type="match status" value="2"/>
</dbReference>
<dbReference type="SUPFAM" id="SSF57414">
    <property type="entry name" value="Hairpin loop containing domain-like"/>
    <property type="match status" value="1"/>
</dbReference>
<dbReference type="CDD" id="cd00190">
    <property type="entry name" value="Tryp_SPc"/>
    <property type="match status" value="1"/>
</dbReference>
<evidence type="ECO:0000256" key="18">
    <source>
        <dbReference type="ARBA" id="ARBA00066707"/>
    </source>
</evidence>
<comment type="subcellular location">
    <subcellularLocation>
        <location evidence="1">Membrane</location>
        <topology evidence="1">Single-pass membrane protein</topology>
    </subcellularLocation>
    <subcellularLocation>
        <location evidence="2">Secreted</location>
    </subcellularLocation>
</comment>
<dbReference type="PROSITE" id="PS00134">
    <property type="entry name" value="TRYPSIN_HIS"/>
    <property type="match status" value="1"/>
</dbReference>
<dbReference type="Pfam" id="PF00024">
    <property type="entry name" value="PAN_1"/>
    <property type="match status" value="1"/>
</dbReference>
<dbReference type="SUPFAM" id="SSF56487">
    <property type="entry name" value="SRCR-like"/>
    <property type="match status" value="4"/>
</dbReference>
<evidence type="ECO:0000256" key="22">
    <source>
        <dbReference type="RuleBase" id="RU363034"/>
    </source>
</evidence>
<dbReference type="SUPFAM" id="SSF57440">
    <property type="entry name" value="Kringle-like"/>
    <property type="match status" value="1"/>
</dbReference>
<dbReference type="SMART" id="SM00473">
    <property type="entry name" value="PAN_AP"/>
    <property type="match status" value="1"/>
</dbReference>
<proteinExistence type="predicted"/>
<protein>
    <recommendedName>
        <fullName evidence="18">limulus clotting factor C</fullName>
        <ecNumber evidence="18">3.4.21.84</ecNumber>
    </recommendedName>
</protein>
<dbReference type="InterPro" id="IPR013806">
    <property type="entry name" value="Kringle-like"/>
</dbReference>
<comment type="caution">
    <text evidence="21">Lacks conserved residue(s) required for the propagation of feature annotation.</text>
</comment>
<keyword evidence="16" id="KW-0325">Glycoprotein</keyword>
<dbReference type="GO" id="GO:0005576">
    <property type="term" value="C:extracellular region"/>
    <property type="evidence" value="ECO:0007669"/>
    <property type="project" value="UniProtKB-SubCell"/>
</dbReference>
<keyword evidence="14" id="KW-0472">Membrane</keyword>
<feature type="region of interest" description="Disordered" evidence="23">
    <location>
        <begin position="816"/>
        <end position="869"/>
    </location>
</feature>
<dbReference type="GO" id="GO:0042381">
    <property type="term" value="P:hemolymph coagulation"/>
    <property type="evidence" value="ECO:0007669"/>
    <property type="project" value="UniProtKB-KW"/>
</dbReference>
<dbReference type="Gene3D" id="4.10.400.10">
    <property type="entry name" value="Low-density Lipoprotein Receptor"/>
    <property type="match status" value="3"/>
</dbReference>
<keyword evidence="13" id="KW-1133">Transmembrane helix</keyword>
<dbReference type="KEGG" id="hazt:108674134"/>
<keyword evidence="6 22" id="KW-0645">Protease</keyword>
<dbReference type="CDD" id="cd00108">
    <property type="entry name" value="KR"/>
    <property type="match status" value="1"/>
</dbReference>
<feature type="disulfide bond" evidence="20">
    <location>
        <begin position="697"/>
        <end position="712"/>
    </location>
</feature>
<evidence type="ECO:0000256" key="8">
    <source>
        <dbReference type="ARBA" id="ARBA00022729"/>
    </source>
</evidence>
<feature type="domain" description="Apple" evidence="30">
    <location>
        <begin position="712"/>
        <end position="791"/>
    </location>
</feature>
<feature type="domain" description="C-type lectin" evidence="25">
    <location>
        <begin position="363"/>
        <end position="502"/>
    </location>
</feature>
<dbReference type="InterPro" id="IPR043504">
    <property type="entry name" value="Peptidase_S1_PA_chymotrypsin"/>
</dbReference>
<feature type="region of interest" description="Disordered" evidence="23">
    <location>
        <begin position="603"/>
        <end position="634"/>
    </location>
</feature>
<keyword evidence="8 24" id="KW-0732">Signal</keyword>
<evidence type="ECO:0000259" key="28">
    <source>
        <dbReference type="PROSITE" id="PS50287"/>
    </source>
</evidence>
<dbReference type="Pfam" id="PF00089">
    <property type="entry name" value="Trypsin"/>
    <property type="match status" value="1"/>
</dbReference>
<evidence type="ECO:0000256" key="15">
    <source>
        <dbReference type="ARBA" id="ARBA00023157"/>
    </source>
</evidence>
<sequence>MAVLGISIVLLASLLGSSASGDQDPRCEAPFGSFPDPAHCDRYTACWDGRGYTQQCGDGMVFNPVTKRCQHGLQCPGEAWSSTPSPSAVSTVCSAQSYVLPVLRVQQDIVPVLRVQQDIVPVLRVQQDIVPVLRVQQDIVPVLRVQQDIVPVLRVQQDIVPVLRVQQDIVPVLRVQQDIVPVLRVQQDIVPVLRVQQDIVPVLRVQQDIVPVLRVQQDIVPVLRVQQDIVPVLRLGLRSGAPPSGELVRLVQGLNARDGRLTVLHNGQWAYVLSTGLPAAVARLTCRHLGHPNAESSSRVVPLNRGAMPMVVMSCPDGAQLITQCTAQTCTDCGPNSPIATIRCMRESSSRCPDGGVGRWEAWRGACYLVSSESQHRGDAAAACRALGANLADVQSQEEHAWLSALLSGEQNATHYYTAGQLESDLQWRWRESRTPLTYARWWHGWNSTADSSLAPTAPPTATCLVLRHAFPLTPSSTSSSSASFFFFSPEDCLAERGFVCKASKKEVGCRDGAGTSYDGTADISISGRACMRWDDRRLNNIGSSGRTGRSSVPFDLGLLGPHNFCRNPDASPAPWCYVAPDVPEPCDVPLCASQTLITQSSASVSQGRSTTGSLLRPFRPTRSPPGTTRAPLIPTSSILPSILAMISSTTTRRSNRNVNNPVVQASPSSAVTKVRCTASQLQCVNSDVCVAREQLCDGVRQCARGDDERDCSKFLRGFEQFKGRTLLLQTVTEDVQTNDLGVCAKLCLDRPQCRGFVHNAASQRCQLTRIGVASGALKSSASETFYELTSRKSSCDGRLLCDNLRCVHSSARCDGRDDCGDNSDEKNCQRSSSPSQQSPQSQQSQQSPQSQQSQQSPQSPQYKLRLVGGSGDHEGNVQLLVKDEWGHVCDDSFGWTEADRICRDLGYPDAAAYTKNNFFARSRKEAARSGIRFWLDGVTCSGQEESFFQCHSRAIGRHNCGTTEVAGVVCRTATSTACGAGQFQCGRQPTVSCIKRAEVCDGTPQCPDGSDERREMCEDVGVVRLEPGTTVRARGTDALGTIYVKHAGRWGTVCDDGFDNAHAQVVCRSLGYEDGWAIPYSRATLGRGTGAVLVDEPMCRGTEQSLNECRGINWGVSDCDHSEDAGVFCSDPETIRLVGGSGPHQGRVEVKLSGVWGTVCDDDFDDYDASVVCRSLGYSHGGIAHKIVRVRVEDGGISCYTDRRARTLDLQAVSTRLSSACGRAAPAGSFVTENLAKIVGGRIISPRETPWSVSLMIREGNKLRHNCGGVIISEDLILTAAHCFKKHPKQNYVIRVGEHDLLAEDQGQKDYLIDKLWVHDEFDTNIEFNNDIAVLKVMKVNGRALQLGNGVVEAVCLPAGEERNKDLRGCSITGWGTLTENAPAVPQRLPRVGGVEIYDMATCTTSSGYGRFEVTSGMTCAGRLDGRVDTCTGDSGGPLTCIVNGRHVLYGITSWGKGCGQRGKPGMYTKVTKFLRWLNQFVS</sequence>
<gene>
    <name evidence="32" type="primary">LOC108674134</name>
</gene>
<feature type="disulfide bond" evidence="20">
    <location>
        <begin position="814"/>
        <end position="829"/>
    </location>
</feature>
<dbReference type="InterPro" id="IPR003609">
    <property type="entry name" value="Pan_app"/>
</dbReference>
<evidence type="ECO:0000259" key="27">
    <source>
        <dbReference type="PROSITE" id="PS50240"/>
    </source>
</evidence>
<evidence type="ECO:0000256" key="16">
    <source>
        <dbReference type="ARBA" id="ARBA00023180"/>
    </source>
</evidence>
<dbReference type="PRINTS" id="PR00261">
    <property type="entry name" value="LDLRECEPTOR"/>
</dbReference>
<reference evidence="32" key="1">
    <citation type="submission" date="2025-08" db="UniProtKB">
        <authorList>
            <consortium name="RefSeq"/>
        </authorList>
    </citation>
    <scope>IDENTIFICATION</scope>
    <source>
        <tissue evidence="32">Whole organism</tissue>
    </source>
</reference>
<dbReference type="SUPFAM" id="SSF50494">
    <property type="entry name" value="Trypsin-like serine proteases"/>
    <property type="match status" value="1"/>
</dbReference>
<evidence type="ECO:0000256" key="12">
    <source>
        <dbReference type="ARBA" id="ARBA00022825"/>
    </source>
</evidence>
<dbReference type="InterPro" id="IPR036055">
    <property type="entry name" value="LDL_receptor-like_sf"/>
</dbReference>
<evidence type="ECO:0000256" key="4">
    <source>
        <dbReference type="ARBA" id="ARBA00022572"/>
    </source>
</evidence>
<evidence type="ECO:0000256" key="13">
    <source>
        <dbReference type="ARBA" id="ARBA00022989"/>
    </source>
</evidence>
<keyword evidence="7" id="KW-0812">Transmembrane</keyword>
<dbReference type="SMART" id="SM00130">
    <property type="entry name" value="KR"/>
    <property type="match status" value="1"/>
</dbReference>
<dbReference type="SUPFAM" id="SSF57424">
    <property type="entry name" value="LDL receptor-like module"/>
    <property type="match status" value="3"/>
</dbReference>
<evidence type="ECO:0000313" key="32">
    <source>
        <dbReference type="RefSeq" id="XP_047737945.1"/>
    </source>
</evidence>
<evidence type="ECO:0000256" key="20">
    <source>
        <dbReference type="PROSITE-ProRule" id="PRU00124"/>
    </source>
</evidence>
<dbReference type="InterPro" id="IPR018056">
    <property type="entry name" value="Kringle_CS"/>
</dbReference>
<feature type="signal peptide" evidence="24">
    <location>
        <begin position="1"/>
        <end position="21"/>
    </location>
</feature>
<feature type="disulfide bond" evidence="21">
    <location>
        <begin position="315"/>
        <end position="325"/>
    </location>
</feature>
<keyword evidence="15 21" id="KW-1015">Disulfide bond</keyword>
<dbReference type="InterPro" id="IPR001304">
    <property type="entry name" value="C-type_lectin-like"/>
</dbReference>
<name>A0A979FP33_HYAAZ</name>
<feature type="domain" description="Chitin-binding type-2" evidence="29">
    <location>
        <begin position="24"/>
        <end position="77"/>
    </location>
</feature>
<dbReference type="FunFam" id="3.10.250.10:FF:000016">
    <property type="entry name" value="Scavenger receptor cysteine-rich protein type 12"/>
    <property type="match status" value="1"/>
</dbReference>